<reference evidence="1" key="1">
    <citation type="journal article" date="2023" name="Insect Mol. Biol.">
        <title>Genome sequencing provides insights into the evolution of gene families encoding plant cell wall-degrading enzymes in longhorned beetles.</title>
        <authorList>
            <person name="Shin N.R."/>
            <person name="Okamura Y."/>
            <person name="Kirsch R."/>
            <person name="Pauchet Y."/>
        </authorList>
    </citation>
    <scope>NUCLEOTIDE SEQUENCE</scope>
    <source>
        <strain evidence="1">RBIC_L_NR</strain>
    </source>
</reference>
<evidence type="ECO:0000313" key="2">
    <source>
        <dbReference type="Proteomes" id="UP001162156"/>
    </source>
</evidence>
<evidence type="ECO:0000313" key="1">
    <source>
        <dbReference type="EMBL" id="KAJ8965412.1"/>
    </source>
</evidence>
<proteinExistence type="predicted"/>
<dbReference type="Gene3D" id="3.30.160.60">
    <property type="entry name" value="Classic Zinc Finger"/>
    <property type="match status" value="1"/>
</dbReference>
<name>A0AAV8ZN02_9CUCU</name>
<organism evidence="1 2">
    <name type="scientific">Rhamnusium bicolor</name>
    <dbReference type="NCBI Taxonomy" id="1586634"/>
    <lineage>
        <taxon>Eukaryota</taxon>
        <taxon>Metazoa</taxon>
        <taxon>Ecdysozoa</taxon>
        <taxon>Arthropoda</taxon>
        <taxon>Hexapoda</taxon>
        <taxon>Insecta</taxon>
        <taxon>Pterygota</taxon>
        <taxon>Neoptera</taxon>
        <taxon>Endopterygota</taxon>
        <taxon>Coleoptera</taxon>
        <taxon>Polyphaga</taxon>
        <taxon>Cucujiformia</taxon>
        <taxon>Chrysomeloidea</taxon>
        <taxon>Cerambycidae</taxon>
        <taxon>Lepturinae</taxon>
        <taxon>Rhagiini</taxon>
        <taxon>Rhamnusium</taxon>
    </lineage>
</organism>
<keyword evidence="2" id="KW-1185">Reference proteome</keyword>
<feature type="non-terminal residue" evidence="1">
    <location>
        <position position="167"/>
    </location>
</feature>
<sequence length="167" mass="19005">MQEPFVNFVFNLEPSPQLTKMNDMDILMEDSLDGGPPSVGSGEIPVVVPTPGTNTPVTPATTKKIRALLEWFSLLKIFECLWDSCDYQFEEVADLIEHCIKDKDTQGHVQAYFQENQGADFHCHWRNCSRNKKNLQPLPNLARLIRHVRDMHINKGNGRSVAPENRS</sequence>
<comment type="caution">
    <text evidence="1">The sequence shown here is derived from an EMBL/GenBank/DDBJ whole genome shotgun (WGS) entry which is preliminary data.</text>
</comment>
<accession>A0AAV8ZN02</accession>
<protein>
    <submittedName>
        <fullName evidence="1">Uncharacterized protein</fullName>
    </submittedName>
</protein>
<dbReference type="AlphaFoldDB" id="A0AAV8ZN02"/>
<gene>
    <name evidence="1" type="ORF">NQ314_004164</name>
</gene>
<dbReference type="EMBL" id="JANEYF010001228">
    <property type="protein sequence ID" value="KAJ8965412.1"/>
    <property type="molecule type" value="Genomic_DNA"/>
</dbReference>
<dbReference type="Proteomes" id="UP001162156">
    <property type="component" value="Unassembled WGS sequence"/>
</dbReference>